<proteinExistence type="predicted"/>
<comment type="caution">
    <text evidence="1">The sequence shown here is derived from an EMBL/GenBank/DDBJ whole genome shotgun (WGS) entry which is preliminary data.</text>
</comment>
<accession>U2YHF1</accession>
<evidence type="ECO:0000313" key="2">
    <source>
        <dbReference type="Proteomes" id="UP000016986"/>
    </source>
</evidence>
<evidence type="ECO:0000313" key="1">
    <source>
        <dbReference type="EMBL" id="GAD53911.1"/>
    </source>
</evidence>
<name>U2YHF1_9EURY</name>
<reference evidence="1 2" key="1">
    <citation type="submission" date="2013-09" db="EMBL/GenBank/DDBJ databases">
        <title>Whole genome sequencing of Halarchaeum acidiphilum strain MH1-52-1.</title>
        <authorList>
            <person name="Shimane Y."/>
            <person name="Minegishi H."/>
            <person name="Nishi S."/>
            <person name="Echigo A."/>
            <person name="Shuto A."/>
            <person name="Konishi M."/>
            <person name="Ito T."/>
            <person name="Ohkuma M."/>
            <person name="Ohta Y."/>
            <person name="Nagano Y."/>
            <person name="Tsubouchi T."/>
            <person name="Mori K."/>
            <person name="Usui K."/>
            <person name="Kamekura M."/>
            <person name="Usami R."/>
            <person name="Takaki Y."/>
            <person name="Hatada Y."/>
        </authorList>
    </citation>
    <scope>NUCLEOTIDE SEQUENCE [LARGE SCALE GENOMIC DNA]</scope>
    <source>
        <strain evidence="1 2">JCM 16109</strain>
    </source>
</reference>
<dbReference type="EMBL" id="BATA01000130">
    <property type="protein sequence ID" value="GAD53911.1"/>
    <property type="molecule type" value="Genomic_DNA"/>
</dbReference>
<keyword evidence="2" id="KW-1185">Reference proteome</keyword>
<sequence length="466" mass="50927">MPSRGLFGESIREGFSDELAHVERSVREALKIDVALECAAREPLDVETRRRIGDRRSLALFGRRLGGRRIGPDGIHLDGRVIFDVRFQSRAEVLVVRRRRAERAECVVVRLTDLVEFGIDVLVDQVVDVLSSILCIEVVLLVDARDVAVDGPPDVVGVVAARVLDSIEVLLYRLGERAVDARRLLVLAGLLVSGGDVVVLREVESRIVLDESMWARRDVEVTLDLLLVVRDSLLGRVANSREKAFTEIGILGEDIAQERSHRLCVRVSERPLDVGRGCVRRGLFTEELCKAVGDREEDGDDVLAVAGVVVRTRASPEEVLGRQIDARRVVVGAANARSDLAAGNRDLVDTPVLGVVDAALEGLRGAELADLLTRRLLDIDAVVIRGDIGVLAVGVEVGRPVVEGNAFDERSHSIVRDEFEEPDGGLVGIDRSPAVMRPPELRRPHDVAVDDDRDVPDDILGVAVIL</sequence>
<protein>
    <submittedName>
        <fullName evidence="1">Uncharacterized protein</fullName>
    </submittedName>
</protein>
<organism evidence="1 2">
    <name type="scientific">Halarchaeum acidiphilum MH1-52-1</name>
    <dbReference type="NCBI Taxonomy" id="1261545"/>
    <lineage>
        <taxon>Archaea</taxon>
        <taxon>Methanobacteriati</taxon>
        <taxon>Methanobacteriota</taxon>
        <taxon>Stenosarchaea group</taxon>
        <taxon>Halobacteria</taxon>
        <taxon>Halobacteriales</taxon>
        <taxon>Halobacteriaceae</taxon>
    </lineage>
</organism>
<dbReference type="Proteomes" id="UP000016986">
    <property type="component" value="Unassembled WGS sequence"/>
</dbReference>
<dbReference type="AlphaFoldDB" id="U2YHF1"/>
<gene>
    <name evidence="1" type="ORF">MBEHAL_2671</name>
</gene>